<dbReference type="PANTHER" id="PTHR43569">
    <property type="entry name" value="AMIDOHYDROLASE"/>
    <property type="match status" value="1"/>
</dbReference>
<evidence type="ECO:0000256" key="1">
    <source>
        <dbReference type="ARBA" id="ARBA00038310"/>
    </source>
</evidence>
<comment type="caution">
    <text evidence="3">The sequence shown here is derived from an EMBL/GenBank/DDBJ whole genome shotgun (WGS) entry which is preliminary data.</text>
</comment>
<organism evidence="3 4">
    <name type="scientific">Acropora cervicornis</name>
    <name type="common">Staghorn coral</name>
    <dbReference type="NCBI Taxonomy" id="6130"/>
    <lineage>
        <taxon>Eukaryota</taxon>
        <taxon>Metazoa</taxon>
        <taxon>Cnidaria</taxon>
        <taxon>Anthozoa</taxon>
        <taxon>Hexacorallia</taxon>
        <taxon>Scleractinia</taxon>
        <taxon>Astrocoeniina</taxon>
        <taxon>Acroporidae</taxon>
        <taxon>Acropora</taxon>
    </lineage>
</organism>
<evidence type="ECO:0000259" key="2">
    <source>
        <dbReference type="Pfam" id="PF04909"/>
    </source>
</evidence>
<evidence type="ECO:0000313" key="4">
    <source>
        <dbReference type="Proteomes" id="UP001249851"/>
    </source>
</evidence>
<dbReference type="SUPFAM" id="SSF51556">
    <property type="entry name" value="Metallo-dependent hydrolases"/>
    <property type="match status" value="1"/>
</dbReference>
<gene>
    <name evidence="3" type="ORF">P5673_010260</name>
</gene>
<keyword evidence="4" id="KW-1185">Reference proteome</keyword>
<sequence>MLQFLDKIKGPELLANTETTMSVNWILEQYPNYTSTIVGIIGWVDLTDPEVDVKLDKYMENKIFRGVRNILEGEPDDWLGREAVHRGLGYLEDRGLTYDLLIRTRHFKLAETVVKKFPKLKFVIDHAAKPEIAEGKIDEWKRGMKMLAQNPNVYCKISGLVTEASRENWKVDDLIPYVKHVIAVFGADRCMFGSDWPVCTLAKDASYKNTFKAYLQCVSHLSQSEKEAVFCENVVKFYGLDGKSEKINFK</sequence>
<dbReference type="InterPro" id="IPR006680">
    <property type="entry name" value="Amidohydro-rel"/>
</dbReference>
<name>A0AAD9V9J7_ACRCE</name>
<dbReference type="EMBL" id="JARQWQ010000018">
    <property type="protein sequence ID" value="KAK2565952.1"/>
    <property type="molecule type" value="Genomic_DNA"/>
</dbReference>
<protein>
    <recommendedName>
        <fullName evidence="2">Amidohydrolase-related domain-containing protein</fullName>
    </recommendedName>
</protein>
<dbReference type="Proteomes" id="UP001249851">
    <property type="component" value="Unassembled WGS sequence"/>
</dbReference>
<dbReference type="Pfam" id="PF04909">
    <property type="entry name" value="Amidohydro_2"/>
    <property type="match status" value="1"/>
</dbReference>
<dbReference type="InterPro" id="IPR052350">
    <property type="entry name" value="Metallo-dep_Lactonases"/>
</dbReference>
<evidence type="ECO:0000313" key="3">
    <source>
        <dbReference type="EMBL" id="KAK2565952.1"/>
    </source>
</evidence>
<dbReference type="Gene3D" id="3.20.20.140">
    <property type="entry name" value="Metal-dependent hydrolases"/>
    <property type="match status" value="1"/>
</dbReference>
<feature type="domain" description="Amidohydrolase-related" evidence="2">
    <location>
        <begin position="22"/>
        <end position="240"/>
    </location>
</feature>
<proteinExistence type="inferred from homology"/>
<dbReference type="InterPro" id="IPR032466">
    <property type="entry name" value="Metal_Hydrolase"/>
</dbReference>
<reference evidence="3" key="2">
    <citation type="journal article" date="2023" name="Science">
        <title>Genomic signatures of disease resistance in endangered staghorn corals.</title>
        <authorList>
            <person name="Vollmer S.V."/>
            <person name="Selwyn J.D."/>
            <person name="Despard B.A."/>
            <person name="Roesel C.L."/>
        </authorList>
    </citation>
    <scope>NUCLEOTIDE SEQUENCE</scope>
    <source>
        <strain evidence="3">K2</strain>
    </source>
</reference>
<dbReference type="AlphaFoldDB" id="A0AAD9V9J7"/>
<dbReference type="PANTHER" id="PTHR43569:SF2">
    <property type="entry name" value="AMIDOHYDROLASE-RELATED DOMAIN-CONTAINING PROTEIN"/>
    <property type="match status" value="1"/>
</dbReference>
<reference evidence="3" key="1">
    <citation type="journal article" date="2023" name="G3 (Bethesda)">
        <title>Whole genome assembly and annotation of the endangered Caribbean coral Acropora cervicornis.</title>
        <authorList>
            <person name="Selwyn J.D."/>
            <person name="Vollmer S.V."/>
        </authorList>
    </citation>
    <scope>NUCLEOTIDE SEQUENCE</scope>
    <source>
        <strain evidence="3">K2</strain>
    </source>
</reference>
<comment type="similarity">
    <text evidence="1">Belongs to the metallo-dependent hydrolases superfamily.</text>
</comment>
<dbReference type="GO" id="GO:0016787">
    <property type="term" value="F:hydrolase activity"/>
    <property type="evidence" value="ECO:0007669"/>
    <property type="project" value="InterPro"/>
</dbReference>
<accession>A0AAD9V9J7</accession>